<evidence type="ECO:0000313" key="2">
    <source>
        <dbReference type="Proteomes" id="UP001549104"/>
    </source>
</evidence>
<organism evidence="1 2">
    <name type="scientific">Sporosarcina psychrophila</name>
    <name type="common">Bacillus psychrophilus</name>
    <dbReference type="NCBI Taxonomy" id="1476"/>
    <lineage>
        <taxon>Bacteria</taxon>
        <taxon>Bacillati</taxon>
        <taxon>Bacillota</taxon>
        <taxon>Bacilli</taxon>
        <taxon>Bacillales</taxon>
        <taxon>Caryophanaceae</taxon>
        <taxon>Sporosarcina</taxon>
    </lineage>
</organism>
<keyword evidence="2" id="KW-1185">Reference proteome</keyword>
<evidence type="ECO:0000313" key="1">
    <source>
        <dbReference type="EMBL" id="MET3658271.1"/>
    </source>
</evidence>
<gene>
    <name evidence="1" type="ORF">ABIC55_003388</name>
</gene>
<proteinExistence type="predicted"/>
<reference evidence="1 2" key="1">
    <citation type="submission" date="2024-06" db="EMBL/GenBank/DDBJ databases">
        <title>Sorghum-associated microbial communities from plants grown in Nebraska, USA.</title>
        <authorList>
            <person name="Schachtman D."/>
        </authorList>
    </citation>
    <scope>NUCLEOTIDE SEQUENCE [LARGE SCALE GENOMIC DNA]</scope>
    <source>
        <strain evidence="1 2">1288</strain>
    </source>
</reference>
<name>A0ABV2KB13_SPOPS</name>
<accession>A0ABV2KB13</accession>
<dbReference type="EMBL" id="JBEPME010000005">
    <property type="protein sequence ID" value="MET3658271.1"/>
    <property type="molecule type" value="Genomic_DNA"/>
</dbReference>
<dbReference type="Proteomes" id="UP001549104">
    <property type="component" value="Unassembled WGS sequence"/>
</dbReference>
<sequence>MKKIWLYWQYYKKLTLDEFMEMIDGIELELEMHD</sequence>
<comment type="caution">
    <text evidence="1">The sequence shown here is derived from an EMBL/GenBank/DDBJ whole genome shotgun (WGS) entry which is preliminary data.</text>
</comment>
<protein>
    <submittedName>
        <fullName evidence="1">Uncharacterized protein</fullName>
    </submittedName>
</protein>